<protein>
    <submittedName>
        <fullName evidence="1">Uncharacterized protein</fullName>
    </submittedName>
</protein>
<reference evidence="1" key="1">
    <citation type="submission" date="2022-05" db="EMBL/GenBank/DDBJ databases">
        <title>The Musa troglodytarum L. genome provides insights into the mechanism of non-climacteric behaviour and enrichment of carotenoids.</title>
        <authorList>
            <person name="Wang J."/>
        </authorList>
    </citation>
    <scope>NUCLEOTIDE SEQUENCE</scope>
    <source>
        <tissue evidence="1">Leaf</tissue>
    </source>
</reference>
<evidence type="ECO:0000313" key="1">
    <source>
        <dbReference type="EMBL" id="URE42423.1"/>
    </source>
</evidence>
<name>A0A9E7I7N0_9LILI</name>
<evidence type="ECO:0000313" key="2">
    <source>
        <dbReference type="Proteomes" id="UP001055439"/>
    </source>
</evidence>
<keyword evidence="2" id="KW-1185">Reference proteome</keyword>
<organism evidence="1 2">
    <name type="scientific">Musa troglodytarum</name>
    <name type="common">fe'i banana</name>
    <dbReference type="NCBI Taxonomy" id="320322"/>
    <lineage>
        <taxon>Eukaryota</taxon>
        <taxon>Viridiplantae</taxon>
        <taxon>Streptophyta</taxon>
        <taxon>Embryophyta</taxon>
        <taxon>Tracheophyta</taxon>
        <taxon>Spermatophyta</taxon>
        <taxon>Magnoliopsida</taxon>
        <taxon>Liliopsida</taxon>
        <taxon>Zingiberales</taxon>
        <taxon>Musaceae</taxon>
        <taxon>Musa</taxon>
    </lineage>
</organism>
<sequence length="71" mass="8411">MGRTFRNFGTISLAPRKPKSGNVKEHLVLAVERAEKATKKKMQQLSTRPEMRSEELWFLNGLWRWRQVLIE</sequence>
<proteinExistence type="predicted"/>
<accession>A0A9E7I7N0</accession>
<gene>
    <name evidence="1" type="ORF">MUK42_35288</name>
</gene>
<dbReference type="Proteomes" id="UP001055439">
    <property type="component" value="Chromosome 9"/>
</dbReference>
<dbReference type="AlphaFoldDB" id="A0A9E7I7N0"/>
<dbReference type="EMBL" id="CP097511">
    <property type="protein sequence ID" value="URE42423.1"/>
    <property type="molecule type" value="Genomic_DNA"/>
</dbReference>